<dbReference type="InterPro" id="IPR001789">
    <property type="entry name" value="Sig_transdc_resp-reg_receiver"/>
</dbReference>
<dbReference type="AlphaFoldDB" id="A0A250JD30"/>
<dbReference type="PROSITE" id="PS50110">
    <property type="entry name" value="RESPONSE_REGULATORY"/>
    <property type="match status" value="1"/>
</dbReference>
<dbReference type="KEGG" id="cfus:CYFUS_007289"/>
<organism evidence="4 5">
    <name type="scientific">Cystobacter fuscus</name>
    <dbReference type="NCBI Taxonomy" id="43"/>
    <lineage>
        <taxon>Bacteria</taxon>
        <taxon>Pseudomonadati</taxon>
        <taxon>Myxococcota</taxon>
        <taxon>Myxococcia</taxon>
        <taxon>Myxococcales</taxon>
        <taxon>Cystobacterineae</taxon>
        <taxon>Archangiaceae</taxon>
        <taxon>Cystobacter</taxon>
    </lineage>
</organism>
<reference evidence="4 5" key="1">
    <citation type="submission" date="2017-06" db="EMBL/GenBank/DDBJ databases">
        <title>Sequencing and comparative analysis of myxobacterial genomes.</title>
        <authorList>
            <person name="Rupp O."/>
            <person name="Goesmann A."/>
            <person name="Sogaard-Andersen L."/>
        </authorList>
    </citation>
    <scope>NUCLEOTIDE SEQUENCE [LARGE SCALE GENOMIC DNA]</scope>
    <source>
        <strain evidence="4 5">DSM 52655</strain>
    </source>
</reference>
<dbReference type="GO" id="GO:0000160">
    <property type="term" value="P:phosphorelay signal transduction system"/>
    <property type="evidence" value="ECO:0007669"/>
    <property type="project" value="InterPro"/>
</dbReference>
<dbReference type="Gene3D" id="3.40.50.2300">
    <property type="match status" value="1"/>
</dbReference>
<dbReference type="SMART" id="SM00448">
    <property type="entry name" value="REC"/>
    <property type="match status" value="1"/>
</dbReference>
<dbReference type="InterPro" id="IPR011006">
    <property type="entry name" value="CheY-like_superfamily"/>
</dbReference>
<evidence type="ECO:0000256" key="1">
    <source>
        <dbReference type="ARBA" id="ARBA00022553"/>
    </source>
</evidence>
<dbReference type="InterPro" id="IPR050595">
    <property type="entry name" value="Bact_response_regulator"/>
</dbReference>
<name>A0A250JD30_9BACT</name>
<evidence type="ECO:0000256" key="2">
    <source>
        <dbReference type="PROSITE-ProRule" id="PRU00169"/>
    </source>
</evidence>
<proteinExistence type="predicted"/>
<feature type="modified residue" description="4-aspartylphosphate" evidence="2">
    <location>
        <position position="80"/>
    </location>
</feature>
<gene>
    <name evidence="4" type="ORF">CYFUS_007289</name>
</gene>
<accession>A0A250JD30</accession>
<dbReference type="Proteomes" id="UP000217257">
    <property type="component" value="Chromosome"/>
</dbReference>
<dbReference type="Pfam" id="PF00072">
    <property type="entry name" value="Response_reg"/>
    <property type="match status" value="1"/>
</dbReference>
<dbReference type="EMBL" id="CP022098">
    <property type="protein sequence ID" value="ATB41819.1"/>
    <property type="molecule type" value="Genomic_DNA"/>
</dbReference>
<feature type="domain" description="Response regulatory" evidence="3">
    <location>
        <begin position="31"/>
        <end position="145"/>
    </location>
</feature>
<dbReference type="CDD" id="cd00156">
    <property type="entry name" value="REC"/>
    <property type="match status" value="1"/>
</dbReference>
<dbReference type="PANTHER" id="PTHR44591:SF3">
    <property type="entry name" value="RESPONSE REGULATORY DOMAIN-CONTAINING PROTEIN"/>
    <property type="match status" value="1"/>
</dbReference>
<dbReference type="PANTHER" id="PTHR44591">
    <property type="entry name" value="STRESS RESPONSE REGULATOR PROTEIN 1"/>
    <property type="match status" value="1"/>
</dbReference>
<keyword evidence="1 2" id="KW-0597">Phosphoprotein</keyword>
<evidence type="ECO:0000313" key="5">
    <source>
        <dbReference type="Proteomes" id="UP000217257"/>
    </source>
</evidence>
<evidence type="ECO:0000313" key="4">
    <source>
        <dbReference type="EMBL" id="ATB41819.1"/>
    </source>
</evidence>
<dbReference type="RefSeq" id="WP_095989468.1">
    <property type="nucleotide sequence ID" value="NZ_CP022098.1"/>
</dbReference>
<protein>
    <submittedName>
        <fullName evidence="4">Two-component system response regulator</fullName>
    </submittedName>
</protein>
<sequence length="149" mass="16375">MSIVNEELPIATGHARTRDDDNLKLEQVKGSVLIVEDDPAHRELLVELVSQWGYEALPVGSAEEAEFAVRNKRMDAAIVDVFLPGRSGTNLMARLREKFPQSVLIGVSAMSDASMARKCKGLGADLFIGKPLNPEKLAQALQSQHKSWH</sequence>
<dbReference type="SUPFAM" id="SSF52172">
    <property type="entry name" value="CheY-like"/>
    <property type="match status" value="1"/>
</dbReference>
<evidence type="ECO:0000259" key="3">
    <source>
        <dbReference type="PROSITE" id="PS50110"/>
    </source>
</evidence>